<gene>
    <name evidence="3" type="ORF">BSF38_02120</name>
</gene>
<dbReference type="InterPro" id="IPR051680">
    <property type="entry name" value="ATP-dep_Glu-Cys_Ligase-2"/>
</dbReference>
<feature type="compositionally biased region" description="Low complexity" evidence="1">
    <location>
        <begin position="487"/>
        <end position="498"/>
    </location>
</feature>
<dbReference type="InterPro" id="IPR025841">
    <property type="entry name" value="CP_ATPgrasp_2"/>
</dbReference>
<dbReference type="PIRSF" id="PIRSF005522">
    <property type="entry name" value="UCP005522"/>
    <property type="match status" value="1"/>
</dbReference>
<sequence>MQAPHADEKAVLFGRYKISAYDEMFGSEGAPRAHYAPLFDRLVDMGAAEIERRHKVADLTMRHQGITFTVYGRDQGVERIIPFDPIPRLVSSSEWDRIQRGLTQRVRALNLFIRDVYHNRSIFKDRVIPAELVFGASGYRRDCVGLRVPKDIYIHVSGIDLIRDDRGDYLVLEDNCRTPSGVSYVLKNRQVMKQLFPLLFEEYNVRPVDDYTDKLLSVLRHIAPDGCDEPSVAVLTPGMYNSAYYEHSFLARQMGVDLVEGRDLVLDRGQIFRRTTRGLQRVDVIYRRLDDEFLDPLAFRPDSVLGVAGLMGAYRAGNIGLANGLGTGMADDKGIYPFVPDIIRYYLNEEAILGNVETFRPTIASHKQHILANLEKLVVKAVDGSGGYGMLIGPASTREQREDFARKIEDNPRGFIAQPTIQLSRHPTFVDGRLDGRHVDLRPFVLYGEEIFVLPGGLTRVALPEGSLVVNSSQGGGTKDTWVLHDAPSSSFSPSRAASAHDGRA</sequence>
<dbReference type="KEGG" id="pbor:BSF38_02120"/>
<dbReference type="AlphaFoldDB" id="A0A1U7CNX8"/>
<dbReference type="STRING" id="1387353.BSF38_02120"/>
<accession>A0A1U7CNX8</accession>
<evidence type="ECO:0000256" key="1">
    <source>
        <dbReference type="SAM" id="MobiDB-lite"/>
    </source>
</evidence>
<dbReference type="Proteomes" id="UP000186309">
    <property type="component" value="Chromosome"/>
</dbReference>
<protein>
    <recommendedName>
        <fullName evidence="2">Circularly permuted ATP-grasp type 2 domain-containing protein</fullName>
    </recommendedName>
</protein>
<keyword evidence="4" id="KW-1185">Reference proteome</keyword>
<organism evidence="3 4">
    <name type="scientific">Paludisphaera borealis</name>
    <dbReference type="NCBI Taxonomy" id="1387353"/>
    <lineage>
        <taxon>Bacteria</taxon>
        <taxon>Pseudomonadati</taxon>
        <taxon>Planctomycetota</taxon>
        <taxon>Planctomycetia</taxon>
        <taxon>Isosphaerales</taxon>
        <taxon>Isosphaeraceae</taxon>
        <taxon>Paludisphaera</taxon>
    </lineage>
</organism>
<name>A0A1U7CNX8_9BACT</name>
<dbReference type="InterPro" id="IPR016450">
    <property type="entry name" value="UCP005522"/>
</dbReference>
<dbReference type="OrthoDB" id="9803842at2"/>
<feature type="region of interest" description="Disordered" evidence="1">
    <location>
        <begin position="473"/>
        <end position="505"/>
    </location>
</feature>
<dbReference type="EMBL" id="CP019082">
    <property type="protein sequence ID" value="APW60637.1"/>
    <property type="molecule type" value="Genomic_DNA"/>
</dbReference>
<dbReference type="RefSeq" id="WP_076345417.1">
    <property type="nucleotide sequence ID" value="NZ_CP019082.1"/>
</dbReference>
<dbReference type="Gene3D" id="3.40.50.11290">
    <property type="match status" value="1"/>
</dbReference>
<proteinExistence type="predicted"/>
<reference evidence="4" key="1">
    <citation type="submission" date="2016-12" db="EMBL/GenBank/DDBJ databases">
        <title>Comparative genomics of four Isosphaeraceae planctomycetes: a common pool of plasmids and glycoside hydrolase genes.</title>
        <authorList>
            <person name="Ivanova A."/>
        </authorList>
    </citation>
    <scope>NUCLEOTIDE SEQUENCE [LARGE SCALE GENOMIC DNA]</scope>
    <source>
        <strain evidence="4">PX4</strain>
    </source>
</reference>
<evidence type="ECO:0000313" key="4">
    <source>
        <dbReference type="Proteomes" id="UP000186309"/>
    </source>
</evidence>
<feature type="domain" description="Circularly permuted ATP-grasp type 2" evidence="2">
    <location>
        <begin position="87"/>
        <end position="462"/>
    </location>
</feature>
<dbReference type="Pfam" id="PF14403">
    <property type="entry name" value="CP_ATPgrasp_2"/>
    <property type="match status" value="1"/>
</dbReference>
<dbReference type="SUPFAM" id="SSF56059">
    <property type="entry name" value="Glutathione synthetase ATP-binding domain-like"/>
    <property type="match status" value="1"/>
</dbReference>
<dbReference type="Gene3D" id="3.30.1490.270">
    <property type="match status" value="1"/>
</dbReference>
<dbReference type="PANTHER" id="PTHR34595:SF7">
    <property type="entry name" value="SLL1039 PROTEIN"/>
    <property type="match status" value="1"/>
</dbReference>
<dbReference type="PANTHER" id="PTHR34595">
    <property type="entry name" value="BLR5612 PROTEIN"/>
    <property type="match status" value="1"/>
</dbReference>
<evidence type="ECO:0000313" key="3">
    <source>
        <dbReference type="EMBL" id="APW60637.1"/>
    </source>
</evidence>
<evidence type="ECO:0000259" key="2">
    <source>
        <dbReference type="Pfam" id="PF14403"/>
    </source>
</evidence>